<dbReference type="Proteomes" id="UP001153069">
    <property type="component" value="Unassembled WGS sequence"/>
</dbReference>
<evidence type="ECO:0000313" key="2">
    <source>
        <dbReference type="Proteomes" id="UP001153069"/>
    </source>
</evidence>
<protein>
    <submittedName>
        <fullName evidence="1">Uncharacterized protein</fullName>
    </submittedName>
</protein>
<organism evidence="1 2">
    <name type="scientific">Seminavis robusta</name>
    <dbReference type="NCBI Taxonomy" id="568900"/>
    <lineage>
        <taxon>Eukaryota</taxon>
        <taxon>Sar</taxon>
        <taxon>Stramenopiles</taxon>
        <taxon>Ochrophyta</taxon>
        <taxon>Bacillariophyta</taxon>
        <taxon>Bacillariophyceae</taxon>
        <taxon>Bacillariophycidae</taxon>
        <taxon>Naviculales</taxon>
        <taxon>Naviculaceae</taxon>
        <taxon>Seminavis</taxon>
    </lineage>
</organism>
<dbReference type="AlphaFoldDB" id="A0A9N8DI62"/>
<dbReference type="InterPro" id="IPR032675">
    <property type="entry name" value="LRR_dom_sf"/>
</dbReference>
<evidence type="ECO:0000313" key="1">
    <source>
        <dbReference type="EMBL" id="CAB9502350.1"/>
    </source>
</evidence>
<name>A0A9N8DI62_9STRA</name>
<gene>
    <name evidence="1" type="ORF">SEMRO_134_G063350.1</name>
</gene>
<dbReference type="EMBL" id="CAICTM010000133">
    <property type="protein sequence ID" value="CAB9502350.1"/>
    <property type="molecule type" value="Genomic_DNA"/>
</dbReference>
<dbReference type="Gene3D" id="3.80.10.10">
    <property type="entry name" value="Ribonuclease Inhibitor"/>
    <property type="match status" value="1"/>
</dbReference>
<dbReference type="OrthoDB" id="2163268at2759"/>
<reference evidence="1" key="1">
    <citation type="submission" date="2020-06" db="EMBL/GenBank/DDBJ databases">
        <authorList>
            <consortium name="Plant Systems Biology data submission"/>
        </authorList>
    </citation>
    <scope>NUCLEOTIDE SEQUENCE</scope>
    <source>
        <strain evidence="1">D6</strain>
    </source>
</reference>
<sequence>MMLSSDHGLSDEEKEAFGEIAEIVYDQDETSTLDEEEEEEILRLCQEFPNLTTRLFYTSQGIRLNPLEFLICFRASLKAIQDFCDSHPSSIETSNSLRLLPLHWACKTKRTQPGVIQFLTHRLPMAASRRTLDGLYPIDLLFKREHTLEEVKAVVQADSPAGSLSKQEHQLLQGFASRHGNVQVIEYIVEQCPLVRQKHETVRDISLPQFTALAKLLPQLTKFSLHIFSRELPTSNDLIGWNHVMEKLGNCNSLDSLNITLKFPEGFPSTGLDALGNALASIENLKSLTLDGGERGHWNRTILTQANLTAALVTLLSRNSLQTIRVPNTISVDHNEIFDALKRNISLESFDIVSCVNNDDKRKALAQVLQVNTTLRFVELRSTGGEAVTYDKIRYLLQLNMSGRAKARTCTTSREEFVDLLATEVESWEISSTSTSMQTSLMLDLLRECPSIWCRRPQHR</sequence>
<comment type="caution">
    <text evidence="1">The sequence shown here is derived from an EMBL/GenBank/DDBJ whole genome shotgun (WGS) entry which is preliminary data.</text>
</comment>
<dbReference type="SUPFAM" id="SSF52047">
    <property type="entry name" value="RNI-like"/>
    <property type="match status" value="1"/>
</dbReference>
<keyword evidence="2" id="KW-1185">Reference proteome</keyword>
<proteinExistence type="predicted"/>
<accession>A0A9N8DI62</accession>